<evidence type="ECO:0000259" key="6">
    <source>
        <dbReference type="PROSITE" id="PS50975"/>
    </source>
</evidence>
<dbReference type="SUPFAM" id="SSF52210">
    <property type="entry name" value="Succinyl-CoA synthetase domains"/>
    <property type="match status" value="2"/>
</dbReference>
<dbReference type="PANTHER" id="PTHR43334">
    <property type="entry name" value="ACETATE--COA LIGASE [ADP-FORMING]"/>
    <property type="match status" value="1"/>
</dbReference>
<name>A0A2N7PPU1_9BACT</name>
<dbReference type="GO" id="GO:0046872">
    <property type="term" value="F:metal ion binding"/>
    <property type="evidence" value="ECO:0007669"/>
    <property type="project" value="InterPro"/>
</dbReference>
<evidence type="ECO:0000256" key="4">
    <source>
        <dbReference type="ARBA" id="ARBA00060888"/>
    </source>
</evidence>
<comment type="caution">
    <text evidence="7">The sequence shown here is derived from an EMBL/GenBank/DDBJ whole genome shotgun (WGS) entry which is preliminary data.</text>
</comment>
<dbReference type="Gene3D" id="3.30.470.20">
    <property type="entry name" value="ATP-grasp fold, B domain"/>
    <property type="match status" value="1"/>
</dbReference>
<dbReference type="PROSITE" id="PS50975">
    <property type="entry name" value="ATP_GRASP"/>
    <property type="match status" value="1"/>
</dbReference>
<evidence type="ECO:0000256" key="3">
    <source>
        <dbReference type="ARBA" id="ARBA00022840"/>
    </source>
</evidence>
<evidence type="ECO:0000256" key="5">
    <source>
        <dbReference type="PROSITE-ProRule" id="PRU00409"/>
    </source>
</evidence>
<dbReference type="InterPro" id="IPR013815">
    <property type="entry name" value="ATP_grasp_subdomain_1"/>
</dbReference>
<dbReference type="SUPFAM" id="SSF51735">
    <property type="entry name" value="NAD(P)-binding Rossmann-fold domains"/>
    <property type="match status" value="1"/>
</dbReference>
<dbReference type="Pfam" id="PF13607">
    <property type="entry name" value="Succ_CoA_lig"/>
    <property type="match status" value="1"/>
</dbReference>
<dbReference type="InterPro" id="IPR003781">
    <property type="entry name" value="CoA-bd"/>
</dbReference>
<dbReference type="Pfam" id="PF13380">
    <property type="entry name" value="CoA_binding_2"/>
    <property type="match status" value="1"/>
</dbReference>
<dbReference type="FunFam" id="3.30.1490.20:FF:000020">
    <property type="entry name" value="Protein lysine acetyltransferase"/>
    <property type="match status" value="1"/>
</dbReference>
<dbReference type="InterPro" id="IPR016102">
    <property type="entry name" value="Succinyl-CoA_synth-like"/>
</dbReference>
<dbReference type="GO" id="GO:0043758">
    <property type="term" value="F:acetate-CoA ligase (ADP-forming) activity"/>
    <property type="evidence" value="ECO:0007669"/>
    <property type="project" value="InterPro"/>
</dbReference>
<dbReference type="PANTHER" id="PTHR43334:SF1">
    <property type="entry name" value="3-HYDROXYPROPIONATE--COA LIGASE [ADP-FORMING]"/>
    <property type="match status" value="1"/>
</dbReference>
<dbReference type="EMBL" id="PNIK01000024">
    <property type="protein sequence ID" value="PMP68336.1"/>
    <property type="molecule type" value="Genomic_DNA"/>
</dbReference>
<dbReference type="SUPFAM" id="SSF56059">
    <property type="entry name" value="Glutathione synthetase ATP-binding domain-like"/>
    <property type="match status" value="1"/>
</dbReference>
<dbReference type="Proteomes" id="UP000235460">
    <property type="component" value="Unassembled WGS sequence"/>
</dbReference>
<dbReference type="InterPro" id="IPR011761">
    <property type="entry name" value="ATP-grasp"/>
</dbReference>
<evidence type="ECO:0000313" key="7">
    <source>
        <dbReference type="EMBL" id="PMP68336.1"/>
    </source>
</evidence>
<comment type="similarity">
    <text evidence="4">In the N-terminal section; belongs to the acetate CoA ligase alpha subunit family.</text>
</comment>
<feature type="non-terminal residue" evidence="7">
    <location>
        <position position="1"/>
    </location>
</feature>
<evidence type="ECO:0000313" key="8">
    <source>
        <dbReference type="Proteomes" id="UP000235460"/>
    </source>
</evidence>
<dbReference type="InterPro" id="IPR036291">
    <property type="entry name" value="NAD(P)-bd_dom_sf"/>
</dbReference>
<accession>A0A2N7PPU1</accession>
<dbReference type="Gene3D" id="3.40.50.720">
    <property type="entry name" value="NAD(P)-binding Rossmann-like Domain"/>
    <property type="match status" value="1"/>
</dbReference>
<evidence type="ECO:0000256" key="1">
    <source>
        <dbReference type="ARBA" id="ARBA00022598"/>
    </source>
</evidence>
<gene>
    <name evidence="7" type="ORF">C0190_01720</name>
</gene>
<proteinExistence type="inferred from homology"/>
<reference evidence="7 8" key="1">
    <citation type="submission" date="2018-01" db="EMBL/GenBank/DDBJ databases">
        <title>Metagenomic assembled genomes from two thermal pools in the Uzon Caldera, Kamchatka, Russia.</title>
        <authorList>
            <person name="Wilkins L."/>
            <person name="Ettinger C."/>
        </authorList>
    </citation>
    <scope>NUCLEOTIDE SEQUENCE [LARGE SCALE GENOMIC DNA]</scope>
    <source>
        <strain evidence="7">ZAV-08</strain>
    </source>
</reference>
<keyword evidence="3 5" id="KW-0067">ATP-binding</keyword>
<dbReference type="Pfam" id="PF19045">
    <property type="entry name" value="Ligase_CoA_2"/>
    <property type="match status" value="1"/>
</dbReference>
<dbReference type="Gene3D" id="3.30.1490.20">
    <property type="entry name" value="ATP-grasp fold, A domain"/>
    <property type="match status" value="1"/>
</dbReference>
<dbReference type="GO" id="GO:0005524">
    <property type="term" value="F:ATP binding"/>
    <property type="evidence" value="ECO:0007669"/>
    <property type="project" value="UniProtKB-UniRule"/>
</dbReference>
<sequence length="646" mass="70825">KCYPSVREIPDKIDLAIVVIPAKGVPSIIKECAEAKVKGLVVITAGFREIGGEGIQLEHEVAELVKRYGIRMVGPNCLGVINTLNKMNATFASDLPPSGRVSFFSQSGALGVALIDWAIENDFGFSKFVSLGNKADLNETDFLEYFGKDPETDIILGYIEDIRDGRKFLEVAQKVSKIKPVIVIKAGTTEAGARAASSHTGALAGFDRAFSEAFKKAGIIRVNTIQELFETAEIFKLKNFPKGNKLLVITNAGGPGIIAADTADKLGIKLDPMSKESIEAIIDKLPPTASLYNPVDIIGDATSERYKIVLEQAIKDELIDGICVILTPQAITDVENVAKEIIKANQISEKPIFACFIGGKKIREAVKNLKSQQIPCYSDPSTAITSYKKLIDFSIIKNKKEPEIPKIEIPLENKERVKLILEVLENAGVTSVGDENASEILSLYGFEFPKKALARTPEEAVEVAERIGYPVVLKVSSPQILHKTDVGGVKLNLKNAEEVYNGFIDITINVKRFMPNAYIKGVMVYEMVIGGKEVILGVSYDTTFGHMIMFGLGGIYVEILKDVSFKITPLTKEEAYEMIEEIKGSKILEGVRGEAPYDKENLVDKILRLSQLVMDFPIIKEIDINPYVVKHQGGIALDARMIIGRI</sequence>
<keyword evidence="2 5" id="KW-0547">Nucleotide-binding</keyword>
<protein>
    <submittedName>
        <fullName evidence="7">Acyl-CoA synthetase</fullName>
    </submittedName>
</protein>
<evidence type="ECO:0000256" key="2">
    <source>
        <dbReference type="ARBA" id="ARBA00022741"/>
    </source>
</evidence>
<dbReference type="InterPro" id="IPR043938">
    <property type="entry name" value="Ligase_CoA_dom"/>
</dbReference>
<organism evidence="7 8">
    <name type="scientific">Thermodesulfobacterium geofontis</name>
    <dbReference type="NCBI Taxonomy" id="1295609"/>
    <lineage>
        <taxon>Bacteria</taxon>
        <taxon>Pseudomonadati</taxon>
        <taxon>Thermodesulfobacteriota</taxon>
        <taxon>Thermodesulfobacteria</taxon>
        <taxon>Thermodesulfobacteriales</taxon>
        <taxon>Thermodesulfobacteriaceae</taxon>
        <taxon>Thermodesulfobacterium</taxon>
    </lineage>
</organism>
<dbReference type="AlphaFoldDB" id="A0A2N7PPU1"/>
<dbReference type="Gene3D" id="3.40.50.261">
    <property type="entry name" value="Succinyl-CoA synthetase domains"/>
    <property type="match status" value="2"/>
</dbReference>
<feature type="domain" description="ATP-grasp" evidence="6">
    <location>
        <begin position="438"/>
        <end position="474"/>
    </location>
</feature>
<keyword evidence="1" id="KW-0436">Ligase</keyword>
<dbReference type="InterPro" id="IPR051538">
    <property type="entry name" value="Acyl-CoA_Synth/Transferase"/>
</dbReference>
<dbReference type="Pfam" id="PF13549">
    <property type="entry name" value="ATP-grasp_5"/>
    <property type="match status" value="1"/>
</dbReference>
<dbReference type="InterPro" id="IPR032875">
    <property type="entry name" value="Succ_CoA_lig_flav_dom"/>
</dbReference>